<sequence>MASIRERVRADGGITYTVLWREDGKQPSESFDDPVQAEAFKLLVEANGGRAPAGWIRGHGFVDPSTAAVVADAPITFRDWARRVINSRTGVESRTRSDYLRDAERWLFPTFGEANVRVNDTIDTEAVRLWLVRMESATYVKGKNPDGTPRIKTVSPKTVRNVHGLLSSILQAAVDHDPQIRTRNPCVGITLPRVDDEIEDEATFLTPDEVALFISCFNRRTDQLASTIAYGTGVRYGELTALQPQDRVKLGHRPAVRIQRAWKRRDDGTYYMGAPKSKRSRRTLTVTSTVDDALDELSDMAAGRQGDPIGKRRRLLLVDTAGNRLHYSSFGDRWDRALQQALREGLDKEPTPHDLRHSHAAALISAGTPLPAIQRRLGHESIQTTVDTYGHLLPDIDDVMLAAVEATLTGIGTPQLRLFAA</sequence>
<evidence type="ECO:0000256" key="1">
    <source>
        <dbReference type="ARBA" id="ARBA00008857"/>
    </source>
</evidence>
<dbReference type="OrthoDB" id="1822491at2"/>
<dbReference type="InterPro" id="IPR050090">
    <property type="entry name" value="Tyrosine_recombinase_XerCD"/>
</dbReference>
<evidence type="ECO:0000256" key="2">
    <source>
        <dbReference type="ARBA" id="ARBA00023125"/>
    </source>
</evidence>
<dbReference type="PROSITE" id="PS51898">
    <property type="entry name" value="TYR_RECOMBINASE"/>
    <property type="match status" value="1"/>
</dbReference>
<keyword evidence="3" id="KW-0233">DNA recombination</keyword>
<dbReference type="GO" id="GO:0015074">
    <property type="term" value="P:DNA integration"/>
    <property type="evidence" value="ECO:0007669"/>
    <property type="project" value="InterPro"/>
</dbReference>
<protein>
    <submittedName>
        <fullName evidence="5">Site-specific integrase</fullName>
    </submittedName>
</protein>
<reference evidence="5 6" key="1">
    <citation type="submission" date="2018-12" db="EMBL/GenBank/DDBJ databases">
        <title>Draft genome sequence of Embleya hyalina NBRC 13850T.</title>
        <authorList>
            <person name="Komaki H."/>
            <person name="Hosoyama A."/>
            <person name="Kimura A."/>
            <person name="Ichikawa N."/>
            <person name="Tamura T."/>
        </authorList>
    </citation>
    <scope>NUCLEOTIDE SEQUENCE [LARGE SCALE GENOMIC DNA]</scope>
    <source>
        <strain evidence="5 6">NBRC 13850</strain>
    </source>
</reference>
<dbReference type="InterPro" id="IPR013762">
    <property type="entry name" value="Integrase-like_cat_sf"/>
</dbReference>
<dbReference type="InterPro" id="IPR011010">
    <property type="entry name" value="DNA_brk_join_enz"/>
</dbReference>
<dbReference type="CDD" id="cd01189">
    <property type="entry name" value="INT_ICEBs1_C_like"/>
    <property type="match status" value="1"/>
</dbReference>
<dbReference type="Proteomes" id="UP000286931">
    <property type="component" value="Unassembled WGS sequence"/>
</dbReference>
<comment type="caution">
    <text evidence="5">The sequence shown here is derived from an EMBL/GenBank/DDBJ whole genome shotgun (WGS) entry which is preliminary data.</text>
</comment>
<dbReference type="Gene3D" id="1.10.443.10">
    <property type="entry name" value="Intergrase catalytic core"/>
    <property type="match status" value="1"/>
</dbReference>
<name>A0A401YHJ2_9ACTN</name>
<organism evidence="5 6">
    <name type="scientific">Embleya hyalina</name>
    <dbReference type="NCBI Taxonomy" id="516124"/>
    <lineage>
        <taxon>Bacteria</taxon>
        <taxon>Bacillati</taxon>
        <taxon>Actinomycetota</taxon>
        <taxon>Actinomycetes</taxon>
        <taxon>Kitasatosporales</taxon>
        <taxon>Streptomycetaceae</taxon>
        <taxon>Embleya</taxon>
    </lineage>
</organism>
<evidence type="ECO:0000313" key="6">
    <source>
        <dbReference type="Proteomes" id="UP000286931"/>
    </source>
</evidence>
<comment type="similarity">
    <text evidence="1">Belongs to the 'phage' integrase family.</text>
</comment>
<dbReference type="AlphaFoldDB" id="A0A401YHJ2"/>
<dbReference type="GO" id="GO:0003677">
    <property type="term" value="F:DNA binding"/>
    <property type="evidence" value="ECO:0007669"/>
    <property type="project" value="UniProtKB-KW"/>
</dbReference>
<gene>
    <name evidence="5" type="ORF">EHYA_01695</name>
</gene>
<evidence type="ECO:0000256" key="3">
    <source>
        <dbReference type="ARBA" id="ARBA00023172"/>
    </source>
</evidence>
<dbReference type="EMBL" id="BIFH01000015">
    <property type="protein sequence ID" value="GCD94039.1"/>
    <property type="molecule type" value="Genomic_DNA"/>
</dbReference>
<dbReference type="PANTHER" id="PTHR30349:SF64">
    <property type="entry name" value="PROPHAGE INTEGRASE INTD-RELATED"/>
    <property type="match status" value="1"/>
</dbReference>
<dbReference type="InterPro" id="IPR002104">
    <property type="entry name" value="Integrase_catalytic"/>
</dbReference>
<keyword evidence="6" id="KW-1185">Reference proteome</keyword>
<proteinExistence type="inferred from homology"/>
<dbReference type="Gene3D" id="1.10.150.130">
    <property type="match status" value="1"/>
</dbReference>
<dbReference type="PANTHER" id="PTHR30349">
    <property type="entry name" value="PHAGE INTEGRASE-RELATED"/>
    <property type="match status" value="1"/>
</dbReference>
<evidence type="ECO:0000259" key="4">
    <source>
        <dbReference type="PROSITE" id="PS51898"/>
    </source>
</evidence>
<dbReference type="SUPFAM" id="SSF56349">
    <property type="entry name" value="DNA breaking-rejoining enzymes"/>
    <property type="match status" value="1"/>
</dbReference>
<dbReference type="GO" id="GO:0006310">
    <property type="term" value="P:DNA recombination"/>
    <property type="evidence" value="ECO:0007669"/>
    <property type="project" value="UniProtKB-KW"/>
</dbReference>
<feature type="domain" description="Tyr recombinase" evidence="4">
    <location>
        <begin position="200"/>
        <end position="406"/>
    </location>
</feature>
<keyword evidence="2" id="KW-0238">DNA-binding</keyword>
<dbReference type="Pfam" id="PF00589">
    <property type="entry name" value="Phage_integrase"/>
    <property type="match status" value="1"/>
</dbReference>
<dbReference type="InterPro" id="IPR010998">
    <property type="entry name" value="Integrase_recombinase_N"/>
</dbReference>
<dbReference type="RefSeq" id="WP_126636270.1">
    <property type="nucleotide sequence ID" value="NZ_BIFH01000015.1"/>
</dbReference>
<accession>A0A401YHJ2</accession>
<evidence type="ECO:0000313" key="5">
    <source>
        <dbReference type="EMBL" id="GCD94039.1"/>
    </source>
</evidence>